<gene>
    <name evidence="1" type="ORF">BDR25DRAFT_357378</name>
</gene>
<reference evidence="1" key="1">
    <citation type="journal article" date="2020" name="Stud. Mycol.">
        <title>101 Dothideomycetes genomes: a test case for predicting lifestyles and emergence of pathogens.</title>
        <authorList>
            <person name="Haridas S."/>
            <person name="Albert R."/>
            <person name="Binder M."/>
            <person name="Bloem J."/>
            <person name="Labutti K."/>
            <person name="Salamov A."/>
            <person name="Andreopoulos B."/>
            <person name="Baker S."/>
            <person name="Barry K."/>
            <person name="Bills G."/>
            <person name="Bluhm B."/>
            <person name="Cannon C."/>
            <person name="Castanera R."/>
            <person name="Culley D."/>
            <person name="Daum C."/>
            <person name="Ezra D."/>
            <person name="Gonzalez J."/>
            <person name="Henrissat B."/>
            <person name="Kuo A."/>
            <person name="Liang C."/>
            <person name="Lipzen A."/>
            <person name="Lutzoni F."/>
            <person name="Magnuson J."/>
            <person name="Mondo S."/>
            <person name="Nolan M."/>
            <person name="Ohm R."/>
            <person name="Pangilinan J."/>
            <person name="Park H.-J."/>
            <person name="Ramirez L."/>
            <person name="Alfaro M."/>
            <person name="Sun H."/>
            <person name="Tritt A."/>
            <person name="Yoshinaga Y."/>
            <person name="Zwiers L.-H."/>
            <person name="Turgeon B."/>
            <person name="Goodwin S."/>
            <person name="Spatafora J."/>
            <person name="Crous P."/>
            <person name="Grigoriev I."/>
        </authorList>
    </citation>
    <scope>NUCLEOTIDE SEQUENCE</scope>
    <source>
        <strain evidence="1">ATCC 200398</strain>
    </source>
</reference>
<sequence>MELVETQKWRRLKLQRTVTLVPAPTYHFCSPQCSLPGIAPKLTDNSRFEENYNAWHLPPSCKTSRTIFPILCEYHKTVVLILAKRFVTNTLNMRAYSALDNEAGVQRDGNLIIVSFSRGLLVQICSRAGVFGKLVRILAQDTEYDCCLGFNNPKLPSPIYQYYNQIYIFRGPAFAAFNRSPVTRVTWFKFLADATPK</sequence>
<evidence type="ECO:0000313" key="1">
    <source>
        <dbReference type="EMBL" id="KAF2468448.1"/>
    </source>
</evidence>
<comment type="caution">
    <text evidence="1">The sequence shown here is derived from an EMBL/GenBank/DDBJ whole genome shotgun (WGS) entry which is preliminary data.</text>
</comment>
<accession>A0ACB6QN85</accession>
<dbReference type="Proteomes" id="UP000799755">
    <property type="component" value="Unassembled WGS sequence"/>
</dbReference>
<keyword evidence="2" id="KW-1185">Reference proteome</keyword>
<protein>
    <submittedName>
        <fullName evidence="1">Uncharacterized protein</fullName>
    </submittedName>
</protein>
<proteinExistence type="predicted"/>
<name>A0ACB6QN85_9PLEO</name>
<dbReference type="EMBL" id="MU003515">
    <property type="protein sequence ID" value="KAF2468448.1"/>
    <property type="molecule type" value="Genomic_DNA"/>
</dbReference>
<organism evidence="1 2">
    <name type="scientific">Lindgomyces ingoldianus</name>
    <dbReference type="NCBI Taxonomy" id="673940"/>
    <lineage>
        <taxon>Eukaryota</taxon>
        <taxon>Fungi</taxon>
        <taxon>Dikarya</taxon>
        <taxon>Ascomycota</taxon>
        <taxon>Pezizomycotina</taxon>
        <taxon>Dothideomycetes</taxon>
        <taxon>Pleosporomycetidae</taxon>
        <taxon>Pleosporales</taxon>
        <taxon>Lindgomycetaceae</taxon>
        <taxon>Lindgomyces</taxon>
    </lineage>
</organism>
<evidence type="ECO:0000313" key="2">
    <source>
        <dbReference type="Proteomes" id="UP000799755"/>
    </source>
</evidence>